<dbReference type="RefSeq" id="WP_221025652.1">
    <property type="nucleotide sequence ID" value="NZ_JAIEZQ010000002.1"/>
</dbReference>
<dbReference type="Gene3D" id="1.10.510.10">
    <property type="entry name" value="Transferase(Phosphotransferase) domain 1"/>
    <property type="match status" value="1"/>
</dbReference>
<keyword evidence="3" id="KW-1185">Reference proteome</keyword>
<sequence length="286" mass="30998">MFKRYHDPQNPAFSSDALVKLVMERHKISYAGQPVDEWAAWPNEVVVDGPSTVGFLMRRVPDEFFVQISGRRHPAELSFLAAQSSPLWGDLRLPTLPERLAILHNLAGAVQALHQRGVVLGDISFANILWSARGAGRMMLIDCDGMCKQGARPVLPQAETIDWNDPLASPGAGTDMDRDRYKLALAVIRVLTKSLDARPGADRVEPAPTGVSDRLASSVNQLLGRAAGPVGSRPSAHEWAALLSGRDSRPVGSTSTRSKGAAPDPKPGLLRSSQPRQYRPVEPPVV</sequence>
<evidence type="ECO:0008006" key="4">
    <source>
        <dbReference type="Google" id="ProtNLM"/>
    </source>
</evidence>
<evidence type="ECO:0000256" key="1">
    <source>
        <dbReference type="SAM" id="MobiDB-lite"/>
    </source>
</evidence>
<organism evidence="2 3">
    <name type="scientific">Nocardioides jiangsuensis</name>
    <dbReference type="NCBI Taxonomy" id="2866161"/>
    <lineage>
        <taxon>Bacteria</taxon>
        <taxon>Bacillati</taxon>
        <taxon>Actinomycetota</taxon>
        <taxon>Actinomycetes</taxon>
        <taxon>Propionibacteriales</taxon>
        <taxon>Nocardioidaceae</taxon>
        <taxon>Nocardioides</taxon>
    </lineage>
</organism>
<evidence type="ECO:0000313" key="2">
    <source>
        <dbReference type="EMBL" id="MBY9075963.1"/>
    </source>
</evidence>
<dbReference type="Proteomes" id="UP000754710">
    <property type="component" value="Unassembled WGS sequence"/>
</dbReference>
<proteinExistence type="predicted"/>
<dbReference type="SUPFAM" id="SSF56112">
    <property type="entry name" value="Protein kinase-like (PK-like)"/>
    <property type="match status" value="1"/>
</dbReference>
<name>A0ABS7RLN4_9ACTN</name>
<evidence type="ECO:0000313" key="3">
    <source>
        <dbReference type="Proteomes" id="UP000754710"/>
    </source>
</evidence>
<dbReference type="InterPro" id="IPR011009">
    <property type="entry name" value="Kinase-like_dom_sf"/>
</dbReference>
<gene>
    <name evidence="2" type="ORF">K1X13_14105</name>
</gene>
<feature type="region of interest" description="Disordered" evidence="1">
    <location>
        <begin position="243"/>
        <end position="286"/>
    </location>
</feature>
<accession>A0ABS7RLN4</accession>
<comment type="caution">
    <text evidence="2">The sequence shown here is derived from an EMBL/GenBank/DDBJ whole genome shotgun (WGS) entry which is preliminary data.</text>
</comment>
<protein>
    <recommendedName>
        <fullName evidence="4">Protein kinase domain-containing protein</fullName>
    </recommendedName>
</protein>
<reference evidence="2 3" key="1">
    <citation type="submission" date="2021-08" db="EMBL/GenBank/DDBJ databases">
        <title>Nocardioides bacterium WL0053 sp. nov., isolated from the sediment.</title>
        <authorList>
            <person name="Wang L."/>
            <person name="Zhang D."/>
            <person name="Zhang A."/>
        </authorList>
    </citation>
    <scope>NUCLEOTIDE SEQUENCE [LARGE SCALE GENOMIC DNA]</scope>
    <source>
        <strain evidence="2 3">WL0053</strain>
    </source>
</reference>
<dbReference type="EMBL" id="JAIEZQ010000002">
    <property type="protein sequence ID" value="MBY9075963.1"/>
    <property type="molecule type" value="Genomic_DNA"/>
</dbReference>